<protein>
    <recommendedName>
        <fullName evidence="4">7TM GPCR serpentine receptor class x (Srx) domain-containing protein</fullName>
    </recommendedName>
</protein>
<evidence type="ECO:0000313" key="2">
    <source>
        <dbReference type="EMBL" id="TKR73571.1"/>
    </source>
</evidence>
<accession>A0A4U5MUU7</accession>
<keyword evidence="1" id="KW-0812">Transmembrane</keyword>
<evidence type="ECO:0000313" key="3">
    <source>
        <dbReference type="Proteomes" id="UP000298663"/>
    </source>
</evidence>
<feature type="transmembrane region" description="Helical" evidence="1">
    <location>
        <begin position="110"/>
        <end position="128"/>
    </location>
</feature>
<sequence>MSSVGIGLMYVVTALVPVPLFYLKIPPLTKLTATVFLLKLPLWDLLFIIGEGVVGISVVNQHKLFGLTEYVAIPILASAWLGSLAFNLLLAINRLHTICGFHLSRSLKHFLSACSYVYWLFFLVAYASRLSPMPFVDEYTFAYDTDVPFARLVQAMEFYSSCVILGLTFIIYVKVITFILLQKLRSR</sequence>
<feature type="transmembrane region" description="Helical" evidence="1">
    <location>
        <begin position="158"/>
        <end position="181"/>
    </location>
</feature>
<comment type="caution">
    <text evidence="2">The sequence shown here is derived from an EMBL/GenBank/DDBJ whole genome shotgun (WGS) entry which is preliminary data.</text>
</comment>
<reference evidence="2 3" key="1">
    <citation type="journal article" date="2015" name="Genome Biol.">
        <title>Comparative genomics of Steinernema reveals deeply conserved gene regulatory networks.</title>
        <authorList>
            <person name="Dillman A.R."/>
            <person name="Macchietto M."/>
            <person name="Porter C.F."/>
            <person name="Rogers A."/>
            <person name="Williams B."/>
            <person name="Antoshechkin I."/>
            <person name="Lee M.M."/>
            <person name="Goodwin Z."/>
            <person name="Lu X."/>
            <person name="Lewis E.E."/>
            <person name="Goodrich-Blair H."/>
            <person name="Stock S.P."/>
            <person name="Adams B.J."/>
            <person name="Sternberg P.W."/>
            <person name="Mortazavi A."/>
        </authorList>
    </citation>
    <scope>NUCLEOTIDE SEQUENCE [LARGE SCALE GENOMIC DNA]</scope>
    <source>
        <strain evidence="2 3">ALL</strain>
    </source>
</reference>
<dbReference type="EMBL" id="AZBU02000006">
    <property type="protein sequence ID" value="TKR73571.1"/>
    <property type="molecule type" value="Genomic_DNA"/>
</dbReference>
<organism evidence="2 3">
    <name type="scientific">Steinernema carpocapsae</name>
    <name type="common">Entomopathogenic nematode</name>
    <dbReference type="NCBI Taxonomy" id="34508"/>
    <lineage>
        <taxon>Eukaryota</taxon>
        <taxon>Metazoa</taxon>
        <taxon>Ecdysozoa</taxon>
        <taxon>Nematoda</taxon>
        <taxon>Chromadorea</taxon>
        <taxon>Rhabditida</taxon>
        <taxon>Tylenchina</taxon>
        <taxon>Panagrolaimomorpha</taxon>
        <taxon>Strongyloidoidea</taxon>
        <taxon>Steinernematidae</taxon>
        <taxon>Steinernema</taxon>
    </lineage>
</organism>
<keyword evidence="3" id="KW-1185">Reference proteome</keyword>
<feature type="transmembrane region" description="Helical" evidence="1">
    <location>
        <begin position="6"/>
        <end position="23"/>
    </location>
</feature>
<keyword evidence="1" id="KW-1133">Transmembrane helix</keyword>
<dbReference type="Proteomes" id="UP000298663">
    <property type="component" value="Unassembled WGS sequence"/>
</dbReference>
<keyword evidence="1" id="KW-0472">Membrane</keyword>
<proteinExistence type="predicted"/>
<feature type="transmembrane region" description="Helical" evidence="1">
    <location>
        <begin position="71"/>
        <end position="90"/>
    </location>
</feature>
<reference evidence="2 3" key="2">
    <citation type="journal article" date="2019" name="G3 (Bethesda)">
        <title>Hybrid Assembly of the Genome of the Entomopathogenic Nematode Steinernema carpocapsae Identifies the X-Chromosome.</title>
        <authorList>
            <person name="Serra L."/>
            <person name="Macchietto M."/>
            <person name="Macias-Munoz A."/>
            <person name="McGill C.J."/>
            <person name="Rodriguez I.M."/>
            <person name="Rodriguez B."/>
            <person name="Murad R."/>
            <person name="Mortazavi A."/>
        </authorList>
    </citation>
    <scope>NUCLEOTIDE SEQUENCE [LARGE SCALE GENOMIC DNA]</scope>
    <source>
        <strain evidence="2 3">ALL</strain>
    </source>
</reference>
<name>A0A4U5MUU7_STECR</name>
<feature type="transmembrane region" description="Helical" evidence="1">
    <location>
        <begin position="35"/>
        <end position="59"/>
    </location>
</feature>
<evidence type="ECO:0000256" key="1">
    <source>
        <dbReference type="SAM" id="Phobius"/>
    </source>
</evidence>
<gene>
    <name evidence="2" type="ORF">L596_020869</name>
</gene>
<dbReference type="AlphaFoldDB" id="A0A4U5MUU7"/>
<evidence type="ECO:0008006" key="4">
    <source>
        <dbReference type="Google" id="ProtNLM"/>
    </source>
</evidence>